<dbReference type="Proteomes" id="UP000728106">
    <property type="component" value="Unassembled WGS sequence"/>
</dbReference>
<evidence type="ECO:0000313" key="3">
    <source>
        <dbReference type="Proteomes" id="UP000728106"/>
    </source>
</evidence>
<dbReference type="Gene3D" id="3.90.550.10">
    <property type="entry name" value="Spore Coat Polysaccharide Biosynthesis Protein SpsA, Chain A"/>
    <property type="match status" value="1"/>
</dbReference>
<dbReference type="EMBL" id="JAAOCP010000004">
    <property type="protein sequence ID" value="MBJ7638640.1"/>
    <property type="molecule type" value="Genomic_DNA"/>
</dbReference>
<dbReference type="PANTHER" id="PTHR43179:SF10">
    <property type="entry name" value="GLYCOSYL TRANSFERASE"/>
    <property type="match status" value="1"/>
</dbReference>
<dbReference type="Proteomes" id="UP000808038">
    <property type="component" value="Unassembled WGS sequence"/>
</dbReference>
<reference evidence="2" key="1">
    <citation type="submission" date="2020-02" db="EMBL/GenBank/DDBJ databases">
        <authorList>
            <person name="Fontana A."/>
            <person name="Patrone V."/>
            <person name="Morelli L."/>
        </authorList>
    </citation>
    <scope>NUCLEOTIDE SEQUENCE</scope>
    <source>
        <strain evidence="1">CCUG 30943</strain>
        <strain evidence="2">CCUG 43002</strain>
    </source>
</reference>
<dbReference type="PANTHER" id="PTHR43179">
    <property type="entry name" value="RHAMNOSYLTRANSFERASE WBBL"/>
    <property type="match status" value="1"/>
</dbReference>
<proteinExistence type="predicted"/>
<organism evidence="2 3">
    <name type="scientific">Weissella confusa</name>
    <name type="common">Lactobacillus confusus</name>
    <dbReference type="NCBI Taxonomy" id="1583"/>
    <lineage>
        <taxon>Bacteria</taxon>
        <taxon>Bacillati</taxon>
        <taxon>Bacillota</taxon>
        <taxon>Bacilli</taxon>
        <taxon>Lactobacillales</taxon>
        <taxon>Lactobacillaceae</taxon>
        <taxon>Weissella</taxon>
    </lineage>
</organism>
<evidence type="ECO:0000313" key="2">
    <source>
        <dbReference type="EMBL" id="MBJ7638640.1"/>
    </source>
</evidence>
<dbReference type="EMBL" id="JAAOCX010000005">
    <property type="protein sequence ID" value="MBJ7632504.1"/>
    <property type="molecule type" value="Genomic_DNA"/>
</dbReference>
<evidence type="ECO:0000313" key="1">
    <source>
        <dbReference type="EMBL" id="MBJ7632504.1"/>
    </source>
</evidence>
<gene>
    <name evidence="2" type="ORF">HAU20_04460</name>
    <name evidence="1" type="ORF">HAU43_05310</name>
</gene>
<dbReference type="AlphaFoldDB" id="A0A4Z0RLH7"/>
<protein>
    <submittedName>
        <fullName evidence="2">Glycosyltransferase family 2 protein</fullName>
    </submittedName>
</protein>
<dbReference type="RefSeq" id="WP_167846724.1">
    <property type="nucleotide sequence ID" value="NZ_JAAOCP010000004.1"/>
</dbReference>
<keyword evidence="3" id="KW-1185">Reference proteome</keyword>
<dbReference type="InterPro" id="IPR029044">
    <property type="entry name" value="Nucleotide-diphossugar_trans"/>
</dbReference>
<sequence>MSKYSVSVAIVFYNPSQETLQHNIDEAIHIMEKSQNDISFYFLDNGSSQSENFGQVVYPDGVQFIQIAENVGFGGGHNQLLPTIESDVHIVMNPDIHLKDVGNLDEAIDYLMTHETSLLSPQLQSADGQIQLLNRKEPTVLDLAIRLLGSSVMPRRQAEFVKKNTGYNGSIQPIQNATGAFMILKTSDFKQVGGFDDRYFMYMEDTDLTKSLNKNANGALYYPGLVLEHGWKRDNHSFRGMMMMMDSMVKYFNKWGWRLV</sequence>
<reference evidence="2 3" key="2">
    <citation type="journal article" date="2021" name="Int. J. Food Microbiol.">
        <title>Safety demonstration of a microbial species for use in the food chain: Weissella confusa.</title>
        <authorList>
            <person name="Bourdichon F."/>
            <person name="Patrone V."/>
            <person name="Fontana A."/>
            <person name="Milani G."/>
            <person name="Morelli L."/>
        </authorList>
    </citation>
    <scope>NUCLEOTIDE SEQUENCE [LARGE SCALE GENOMIC DNA]</scope>
    <source>
        <strain evidence="1">CCUG 30943</strain>
        <strain evidence="2 3">CCUG 43002</strain>
    </source>
</reference>
<dbReference type="SUPFAM" id="SSF53448">
    <property type="entry name" value="Nucleotide-diphospho-sugar transferases"/>
    <property type="match status" value="1"/>
</dbReference>
<comment type="caution">
    <text evidence="2">The sequence shown here is derived from an EMBL/GenBank/DDBJ whole genome shotgun (WGS) entry which is preliminary data.</text>
</comment>
<name>A0A4Z0RLH7_WEICO</name>
<accession>A0A4Z0RLH7</accession>